<reference evidence="1 2" key="1">
    <citation type="submission" date="2019-03" db="EMBL/GenBank/DDBJ databases">
        <title>Genomic Encyclopedia of Type Strains, Phase IV (KMG-IV): sequencing the most valuable type-strain genomes for metagenomic binning, comparative biology and taxonomic classification.</title>
        <authorList>
            <person name="Goeker M."/>
        </authorList>
    </citation>
    <scope>NUCLEOTIDE SEQUENCE [LARGE SCALE GENOMIC DNA]</scope>
    <source>
        <strain evidence="1 2">DSM 25903</strain>
    </source>
</reference>
<name>A0A4R7BN65_9HYPH</name>
<organism evidence="1 2">
    <name type="scientific">Enterovirga rhinocerotis</name>
    <dbReference type="NCBI Taxonomy" id="1339210"/>
    <lineage>
        <taxon>Bacteria</taxon>
        <taxon>Pseudomonadati</taxon>
        <taxon>Pseudomonadota</taxon>
        <taxon>Alphaproteobacteria</taxon>
        <taxon>Hyphomicrobiales</taxon>
        <taxon>Methylobacteriaceae</taxon>
        <taxon>Enterovirga</taxon>
    </lineage>
</organism>
<dbReference type="RefSeq" id="WP_133774318.1">
    <property type="nucleotide sequence ID" value="NZ_SNZR01000017.1"/>
</dbReference>
<dbReference type="AlphaFoldDB" id="A0A4R7BN65"/>
<keyword evidence="2" id="KW-1185">Reference proteome</keyword>
<accession>A0A4R7BN65</accession>
<sequence length="208" mass="22357">MTFPAFFDQAPTITLRDPLAAFLGSSEDGLMTYGYGDAVRLAGHSCPVVAGAYLLALNGLAWLYEDEMPERGGVEVHFRAEQDEGNIGVSASVVTLVTGAAAEAGFGGIGPTARFARRGLLTFGAPIEGFVAFRRRDTGKGVVLDINTESVPHAPGIASLMQRAVSGTADPSESATFSRLWQDRVRRMLLEHADDPKFIHVYDWVSRP</sequence>
<dbReference type="OrthoDB" id="259311at2"/>
<dbReference type="EMBL" id="SNZR01000017">
    <property type="protein sequence ID" value="TDR85367.1"/>
    <property type="molecule type" value="Genomic_DNA"/>
</dbReference>
<evidence type="ECO:0000313" key="1">
    <source>
        <dbReference type="EMBL" id="TDR85367.1"/>
    </source>
</evidence>
<protein>
    <submittedName>
        <fullName evidence="1">Formylmethanofuran dehydrogenase subunit E</fullName>
    </submittedName>
</protein>
<dbReference type="Proteomes" id="UP000295122">
    <property type="component" value="Unassembled WGS sequence"/>
</dbReference>
<proteinExistence type="predicted"/>
<evidence type="ECO:0000313" key="2">
    <source>
        <dbReference type="Proteomes" id="UP000295122"/>
    </source>
</evidence>
<comment type="caution">
    <text evidence="1">The sequence shown here is derived from an EMBL/GenBank/DDBJ whole genome shotgun (WGS) entry which is preliminary data.</text>
</comment>
<gene>
    <name evidence="1" type="ORF">EV668_4488</name>
</gene>